<dbReference type="Proteomes" id="UP000193642">
    <property type="component" value="Unassembled WGS sequence"/>
</dbReference>
<dbReference type="PROSITE" id="PS50280">
    <property type="entry name" value="SET"/>
    <property type="match status" value="1"/>
</dbReference>
<dbReference type="InterPro" id="IPR046341">
    <property type="entry name" value="SET_dom_sf"/>
</dbReference>
<dbReference type="Gene3D" id="6.10.140.2220">
    <property type="match status" value="1"/>
</dbReference>
<evidence type="ECO:0000256" key="2">
    <source>
        <dbReference type="ARBA" id="ARBA00022771"/>
    </source>
</evidence>
<organism evidence="7 8">
    <name type="scientific">Rhizoclosmatium globosum</name>
    <dbReference type="NCBI Taxonomy" id="329046"/>
    <lineage>
        <taxon>Eukaryota</taxon>
        <taxon>Fungi</taxon>
        <taxon>Fungi incertae sedis</taxon>
        <taxon>Chytridiomycota</taxon>
        <taxon>Chytridiomycota incertae sedis</taxon>
        <taxon>Chytridiomycetes</taxon>
        <taxon>Chytridiales</taxon>
        <taxon>Chytriomycetaceae</taxon>
        <taxon>Rhizoclosmatium</taxon>
    </lineage>
</organism>
<evidence type="ECO:0000259" key="5">
    <source>
        <dbReference type="PROSITE" id="PS50280"/>
    </source>
</evidence>
<comment type="caution">
    <text evidence="7">The sequence shown here is derived from an EMBL/GenBank/DDBJ whole genome shotgun (WGS) entry which is preliminary data.</text>
</comment>
<dbReference type="Gene3D" id="2.170.270.10">
    <property type="entry name" value="SET domain"/>
    <property type="match status" value="1"/>
</dbReference>
<dbReference type="Pfam" id="PF00856">
    <property type="entry name" value="SET"/>
    <property type="match status" value="1"/>
</dbReference>
<feature type="domain" description="SET" evidence="5">
    <location>
        <begin position="45"/>
        <end position="167"/>
    </location>
</feature>
<proteinExistence type="predicted"/>
<keyword evidence="2 4" id="KW-0863">Zinc-finger</keyword>
<evidence type="ECO:0000313" key="8">
    <source>
        <dbReference type="Proteomes" id="UP000193642"/>
    </source>
</evidence>
<dbReference type="SUPFAM" id="SSF82199">
    <property type="entry name" value="SET domain"/>
    <property type="match status" value="1"/>
</dbReference>
<evidence type="ECO:0000256" key="3">
    <source>
        <dbReference type="ARBA" id="ARBA00022833"/>
    </source>
</evidence>
<feature type="domain" description="MYND-type" evidence="6">
    <location>
        <begin position="223"/>
        <end position="259"/>
    </location>
</feature>
<evidence type="ECO:0008006" key="9">
    <source>
        <dbReference type="Google" id="ProtNLM"/>
    </source>
</evidence>
<name>A0A1Y2BFJ6_9FUNG</name>
<dbReference type="GO" id="GO:0008270">
    <property type="term" value="F:zinc ion binding"/>
    <property type="evidence" value="ECO:0007669"/>
    <property type="project" value="UniProtKB-KW"/>
</dbReference>
<dbReference type="Pfam" id="PF01753">
    <property type="entry name" value="zf-MYND"/>
    <property type="match status" value="1"/>
</dbReference>
<sequence length="262" mass="29299">MGTPVPLPQSTKHTTLLYLHPSLQCIQQASNSPESKDYHIMQSTAPIASGSVLLVEHVIHGTESHLQKVLAVDTAFSDMLDPREGTEGCNEPINKIKHNAFIGPDGSMRLGPIVTRFNHRCDPDCSVRYVYEETECKFRRHTRKDGFAVIYAMRDIKSDQEVCYQYNSYAHDLFGCDCGRTGEERDAILERNRDVVGPPMVEANRMFLEGLIGQFLDKREATCAYCGKEVQNLCKGCESVSYCGAACQRSDWAAHKVICKAT</sequence>
<dbReference type="InterPro" id="IPR002893">
    <property type="entry name" value="Znf_MYND"/>
</dbReference>
<dbReference type="PROSITE" id="PS01360">
    <property type="entry name" value="ZF_MYND_1"/>
    <property type="match status" value="1"/>
</dbReference>
<reference evidence="7 8" key="1">
    <citation type="submission" date="2016-07" db="EMBL/GenBank/DDBJ databases">
        <title>Pervasive Adenine N6-methylation of Active Genes in Fungi.</title>
        <authorList>
            <consortium name="DOE Joint Genome Institute"/>
            <person name="Mondo S.J."/>
            <person name="Dannebaum R.O."/>
            <person name="Kuo R.C."/>
            <person name="Labutti K."/>
            <person name="Haridas S."/>
            <person name="Kuo A."/>
            <person name="Salamov A."/>
            <person name="Ahrendt S.R."/>
            <person name="Lipzen A."/>
            <person name="Sullivan W."/>
            <person name="Andreopoulos W.B."/>
            <person name="Clum A."/>
            <person name="Lindquist E."/>
            <person name="Daum C."/>
            <person name="Ramamoorthy G.K."/>
            <person name="Gryganskyi A."/>
            <person name="Culley D."/>
            <person name="Magnuson J.K."/>
            <person name="James T.Y."/>
            <person name="O'Malley M.A."/>
            <person name="Stajich J.E."/>
            <person name="Spatafora J.W."/>
            <person name="Visel A."/>
            <person name="Grigoriev I.V."/>
        </authorList>
    </citation>
    <scope>NUCLEOTIDE SEQUENCE [LARGE SCALE GENOMIC DNA]</scope>
    <source>
        <strain evidence="7 8">JEL800</strain>
    </source>
</reference>
<accession>A0A1Y2BFJ6</accession>
<evidence type="ECO:0000256" key="1">
    <source>
        <dbReference type="ARBA" id="ARBA00022723"/>
    </source>
</evidence>
<dbReference type="PROSITE" id="PS50865">
    <property type="entry name" value="ZF_MYND_2"/>
    <property type="match status" value="1"/>
</dbReference>
<keyword evidence="3" id="KW-0862">Zinc</keyword>
<dbReference type="SUPFAM" id="SSF144232">
    <property type="entry name" value="HIT/MYND zinc finger-like"/>
    <property type="match status" value="1"/>
</dbReference>
<dbReference type="OrthoDB" id="341421at2759"/>
<keyword evidence="8" id="KW-1185">Reference proteome</keyword>
<protein>
    <recommendedName>
        <fullName evidence="9">SET domain-containing protein</fullName>
    </recommendedName>
</protein>
<evidence type="ECO:0000259" key="6">
    <source>
        <dbReference type="PROSITE" id="PS50865"/>
    </source>
</evidence>
<dbReference type="InterPro" id="IPR001214">
    <property type="entry name" value="SET_dom"/>
</dbReference>
<dbReference type="AlphaFoldDB" id="A0A1Y2BFJ6"/>
<dbReference type="EMBL" id="MCGO01000067">
    <property type="protein sequence ID" value="ORY33588.1"/>
    <property type="molecule type" value="Genomic_DNA"/>
</dbReference>
<evidence type="ECO:0000313" key="7">
    <source>
        <dbReference type="EMBL" id="ORY33588.1"/>
    </source>
</evidence>
<evidence type="ECO:0000256" key="4">
    <source>
        <dbReference type="PROSITE-ProRule" id="PRU00134"/>
    </source>
</evidence>
<gene>
    <name evidence="7" type="ORF">BCR33DRAFT_791388</name>
</gene>
<keyword evidence="1" id="KW-0479">Metal-binding</keyword>